<dbReference type="EMBL" id="JAFIMR010000017">
    <property type="protein sequence ID" value="KAI1868250.1"/>
    <property type="molecule type" value="Genomic_DNA"/>
</dbReference>
<dbReference type="Gene3D" id="3.20.20.80">
    <property type="entry name" value="Glycosidases"/>
    <property type="match status" value="1"/>
</dbReference>
<dbReference type="InterPro" id="IPR011013">
    <property type="entry name" value="Gal_mutarotase_sf_dom"/>
</dbReference>
<dbReference type="Gene3D" id="2.60.40.1760">
    <property type="entry name" value="glycosyl hydrolase (family 31)"/>
    <property type="match status" value="1"/>
</dbReference>
<keyword evidence="6" id="KW-1185">Reference proteome</keyword>
<accession>A0A9P9WKM2</accession>
<dbReference type="SUPFAM" id="SSF74650">
    <property type="entry name" value="Galactose mutarotase-like"/>
    <property type="match status" value="1"/>
</dbReference>
<reference evidence="5" key="1">
    <citation type="submission" date="2021-03" db="EMBL/GenBank/DDBJ databases">
        <title>Revisited historic fungal species revealed as producer of novel bioactive compounds through whole genome sequencing and comparative genomics.</title>
        <authorList>
            <person name="Vignolle G.A."/>
            <person name="Hochenegger N."/>
            <person name="Mach R.L."/>
            <person name="Mach-Aigner A.R."/>
            <person name="Javad Rahimi M."/>
            <person name="Salim K.A."/>
            <person name="Chan C.M."/>
            <person name="Lim L.B.L."/>
            <person name="Cai F."/>
            <person name="Druzhinina I.S."/>
            <person name="U'Ren J.M."/>
            <person name="Derntl C."/>
        </authorList>
    </citation>
    <scope>NUCLEOTIDE SEQUENCE</scope>
    <source>
        <strain evidence="5">TUCIM 5799</strain>
    </source>
</reference>
<dbReference type="GO" id="GO:0005975">
    <property type="term" value="P:carbohydrate metabolic process"/>
    <property type="evidence" value="ECO:0007669"/>
    <property type="project" value="InterPro"/>
</dbReference>
<name>A0A9P9WKM2_9PEZI</name>
<evidence type="ECO:0000259" key="4">
    <source>
        <dbReference type="Pfam" id="PF21365"/>
    </source>
</evidence>
<comment type="similarity">
    <text evidence="1 2">Belongs to the glycosyl hydrolase 31 family.</text>
</comment>
<dbReference type="GO" id="GO:0004553">
    <property type="term" value="F:hydrolase activity, hydrolyzing O-glycosyl compounds"/>
    <property type="evidence" value="ECO:0007669"/>
    <property type="project" value="InterPro"/>
</dbReference>
<dbReference type="InterPro" id="IPR048395">
    <property type="entry name" value="Glyco_hydro_31_C"/>
</dbReference>
<dbReference type="Pfam" id="PF21365">
    <property type="entry name" value="Glyco_hydro_31_3rd"/>
    <property type="match status" value="1"/>
</dbReference>
<feature type="domain" description="Glycosyl hydrolase family 31 C-terminal" evidence="4">
    <location>
        <begin position="558"/>
        <end position="660"/>
    </location>
</feature>
<keyword evidence="2" id="KW-0378">Hydrolase</keyword>
<dbReference type="Gene3D" id="2.60.40.1180">
    <property type="entry name" value="Golgi alpha-mannosidase II"/>
    <property type="match status" value="1"/>
</dbReference>
<evidence type="ECO:0000256" key="1">
    <source>
        <dbReference type="ARBA" id="ARBA00007806"/>
    </source>
</evidence>
<evidence type="ECO:0008006" key="7">
    <source>
        <dbReference type="Google" id="ProtNLM"/>
    </source>
</evidence>
<sequence length="674" mass="75794">MKLLKLLFVYVFPLKNNIFVQTPHGIEFEENQVTTGSLDVINGFERLQIQTWGQNAIRVRSSVFQHAMGNEPGALLDAPVAQDIGRHSESSQLVTYFDNATLRSGLLEVTVSRNRLNFWRITDHGDEKLFGELWPQHGRIARDWSYDRAGVSSRPSATFSFTSDDDEQIFGLGQHQYDSLNNKGRHYQSETTIPSYISSKTYGFLWNVPSMGHVSIDRTAIQWVSEATTVVDYDAPHWTSFGDFAFDSVKFPSPGELVKAVGALTKGARIIVNLWPLMDSSSSNWLEYFSLGFLVGSPQGLGVVEYFNSSFMHLIDYTNPLARLYTWKQIYDNYYSIGIKDFLLDCTEGGGVGEGFSYKSSSVYALQGVPFPRPNLIYSIGTQAETGALYPFYAQKMIADGVASVGNANSPSLSFSRSAWLGSQRLPSVLWGGDVNGSWEAFRSTIVSGLNIQLSGISWWASDIGGYYANLEYHGNISDPAYRELYTRWFQYGTLSPVMRAHGRRKCLPEDLDGFESCPNEPWAFGNTTFTYLRKFIQLRYALDSYLEFIFDTAAQYGTPLQRPLLVDFGKVDPYTVLHAEDLKYQFMFGPNLLVAPVVIPGTTEWTVYLQSDEQETDPAGSVLDNATAWRDWWTDKVFAGGTHVVVEASLDIIPLFYRGTKDDILSGKMTYRK</sequence>
<protein>
    <recommendedName>
        <fullName evidence="7">Glycoside hydrolase family 31 protein</fullName>
    </recommendedName>
</protein>
<evidence type="ECO:0000313" key="6">
    <source>
        <dbReference type="Proteomes" id="UP000829685"/>
    </source>
</evidence>
<dbReference type="GO" id="GO:0030246">
    <property type="term" value="F:carbohydrate binding"/>
    <property type="evidence" value="ECO:0007669"/>
    <property type="project" value="InterPro"/>
</dbReference>
<evidence type="ECO:0000256" key="2">
    <source>
        <dbReference type="RuleBase" id="RU361185"/>
    </source>
</evidence>
<dbReference type="SUPFAM" id="SSF51445">
    <property type="entry name" value="(Trans)glycosidases"/>
    <property type="match status" value="1"/>
</dbReference>
<dbReference type="PANTHER" id="PTHR43863">
    <property type="entry name" value="HYDROLASE, PUTATIVE (AFU_ORTHOLOGUE AFUA_1G03140)-RELATED"/>
    <property type="match status" value="1"/>
</dbReference>
<dbReference type="CDD" id="cd14752">
    <property type="entry name" value="GH31_N"/>
    <property type="match status" value="1"/>
</dbReference>
<organism evidence="5 6">
    <name type="scientific">Neoarthrinium moseri</name>
    <dbReference type="NCBI Taxonomy" id="1658444"/>
    <lineage>
        <taxon>Eukaryota</taxon>
        <taxon>Fungi</taxon>
        <taxon>Dikarya</taxon>
        <taxon>Ascomycota</taxon>
        <taxon>Pezizomycotina</taxon>
        <taxon>Sordariomycetes</taxon>
        <taxon>Xylariomycetidae</taxon>
        <taxon>Amphisphaeriales</taxon>
        <taxon>Apiosporaceae</taxon>
        <taxon>Neoarthrinium</taxon>
    </lineage>
</organism>
<dbReference type="InterPro" id="IPR051816">
    <property type="entry name" value="Glycosyl_Hydrolase_31"/>
</dbReference>
<dbReference type="PANTHER" id="PTHR43863:SF2">
    <property type="entry name" value="MALTASE-GLUCOAMYLASE"/>
    <property type="match status" value="1"/>
</dbReference>
<feature type="domain" description="Glycoside hydrolase family 31 TIM barrel" evidence="3">
    <location>
        <begin position="231"/>
        <end position="546"/>
    </location>
</feature>
<dbReference type="InterPro" id="IPR013780">
    <property type="entry name" value="Glyco_hydro_b"/>
</dbReference>
<dbReference type="AlphaFoldDB" id="A0A9P9WKM2"/>
<proteinExistence type="inferred from homology"/>
<dbReference type="Pfam" id="PF01055">
    <property type="entry name" value="Glyco_hydro_31_2nd"/>
    <property type="match status" value="1"/>
</dbReference>
<dbReference type="SUPFAM" id="SSF51011">
    <property type="entry name" value="Glycosyl hydrolase domain"/>
    <property type="match status" value="1"/>
</dbReference>
<dbReference type="Proteomes" id="UP000829685">
    <property type="component" value="Unassembled WGS sequence"/>
</dbReference>
<keyword evidence="2" id="KW-0326">Glycosidase</keyword>
<dbReference type="InterPro" id="IPR017853">
    <property type="entry name" value="GH"/>
</dbReference>
<evidence type="ECO:0000313" key="5">
    <source>
        <dbReference type="EMBL" id="KAI1868250.1"/>
    </source>
</evidence>
<gene>
    <name evidence="5" type="ORF">JX265_007073</name>
</gene>
<evidence type="ECO:0000259" key="3">
    <source>
        <dbReference type="Pfam" id="PF01055"/>
    </source>
</evidence>
<dbReference type="InterPro" id="IPR000322">
    <property type="entry name" value="Glyco_hydro_31_TIM"/>
</dbReference>
<comment type="caution">
    <text evidence="5">The sequence shown here is derived from an EMBL/GenBank/DDBJ whole genome shotgun (WGS) entry which is preliminary data.</text>
</comment>